<evidence type="ECO:0000256" key="1">
    <source>
        <dbReference type="SAM" id="MobiDB-lite"/>
    </source>
</evidence>
<dbReference type="Proteomes" id="UP000746503">
    <property type="component" value="Unassembled WGS sequence"/>
</dbReference>
<dbReference type="EMBL" id="JAAVJB010000149">
    <property type="protein sequence ID" value="NJP67890.1"/>
    <property type="molecule type" value="Genomic_DNA"/>
</dbReference>
<reference evidence="2 3" key="1">
    <citation type="submission" date="2020-03" db="EMBL/GenBank/DDBJ databases">
        <title>Draft genome of Streptomyces sp. ventii, isolated from the Axial Seamount in the Pacific Ocean, and resequencing of the two type strains Streptomyces lonarensis strain NCL 716 and Streptomyces bohaiensis strain 11A07.</title>
        <authorList>
            <person name="Loughran R.M."/>
            <person name="Pfannmuller K.M."/>
            <person name="Wasson B.J."/>
            <person name="Deadmond M.C."/>
            <person name="Paddock B.E."/>
            <person name="Koyack M.J."/>
            <person name="Gallegos D.A."/>
            <person name="Mitchell E.A."/>
            <person name="Ushijima B."/>
            <person name="Saw J.H."/>
            <person name="Mcphail K.L."/>
            <person name="Videau P."/>
        </authorList>
    </citation>
    <scope>NUCLEOTIDE SEQUENCE [LARGE SCALE GENOMIC DNA]</scope>
    <source>
        <strain evidence="3">5675061</strain>
    </source>
</reference>
<evidence type="ECO:0000313" key="2">
    <source>
        <dbReference type="EMBL" id="NJP67890.1"/>
    </source>
</evidence>
<evidence type="ECO:0008006" key="4">
    <source>
        <dbReference type="Google" id="ProtNLM"/>
    </source>
</evidence>
<keyword evidence="3" id="KW-1185">Reference proteome</keyword>
<proteinExistence type="predicted"/>
<name>A0ABX1AS53_9ACTN</name>
<sequence>MYDDQRHRNSPLQRPSGRATCVTQKEHPGKPGSRLAIVTLMVASTTTAGCSFSESPDFAVPDDICGVSTRDVGLEAAFPVGTPFEEAREVRENSEYCHYRVDGTLTFSLGARVAMYPDLTTPPDEWADPAGPYADPVTVPGEHAVAVWPGLAMAEGECEFRGEPHPLEVQIITEYPQEPAESIEFLSGIVHPVVDALEQRCTERSREQGGS</sequence>
<feature type="region of interest" description="Disordered" evidence="1">
    <location>
        <begin position="1"/>
        <end position="30"/>
    </location>
</feature>
<accession>A0ABX1AS53</accession>
<dbReference type="RefSeq" id="WP_167934401.1">
    <property type="nucleotide sequence ID" value="NZ_JAAVJB010000149.1"/>
</dbReference>
<comment type="caution">
    <text evidence="2">The sequence shown here is derived from an EMBL/GenBank/DDBJ whole genome shotgun (WGS) entry which is preliminary data.</text>
</comment>
<gene>
    <name evidence="2" type="ORF">HCJ92_16690</name>
</gene>
<protein>
    <recommendedName>
        <fullName evidence="4">DUF3558 domain-containing protein</fullName>
    </recommendedName>
</protein>
<organism evidence="2 3">
    <name type="scientific">Streptomyces spiramenti</name>
    <dbReference type="NCBI Taxonomy" id="2720606"/>
    <lineage>
        <taxon>Bacteria</taxon>
        <taxon>Bacillati</taxon>
        <taxon>Actinomycetota</taxon>
        <taxon>Actinomycetes</taxon>
        <taxon>Kitasatosporales</taxon>
        <taxon>Streptomycetaceae</taxon>
        <taxon>Streptomyces</taxon>
    </lineage>
</organism>
<evidence type="ECO:0000313" key="3">
    <source>
        <dbReference type="Proteomes" id="UP000746503"/>
    </source>
</evidence>